<keyword evidence="5" id="KW-1185">Reference proteome</keyword>
<proteinExistence type="inferred from homology"/>
<name>A0ABY5YXN1_9ACTN</name>
<comment type="similarity">
    <text evidence="1">Belongs to the sulfatase family.</text>
</comment>
<dbReference type="Proteomes" id="UP001058271">
    <property type="component" value="Chromosome"/>
</dbReference>
<dbReference type="InterPro" id="IPR000917">
    <property type="entry name" value="Sulfatase_N"/>
</dbReference>
<dbReference type="SUPFAM" id="SSF53649">
    <property type="entry name" value="Alkaline phosphatase-like"/>
    <property type="match status" value="1"/>
</dbReference>
<feature type="domain" description="Sulfatase N-terminal" evidence="3">
    <location>
        <begin position="2"/>
        <end position="311"/>
    </location>
</feature>
<dbReference type="EMBL" id="CP073721">
    <property type="protein sequence ID" value="UWZ34292.1"/>
    <property type="molecule type" value="Genomic_DNA"/>
</dbReference>
<organism evidence="4 5">
    <name type="scientific">Dactylosporangium roseum</name>
    <dbReference type="NCBI Taxonomy" id="47989"/>
    <lineage>
        <taxon>Bacteria</taxon>
        <taxon>Bacillati</taxon>
        <taxon>Actinomycetota</taxon>
        <taxon>Actinomycetes</taxon>
        <taxon>Micromonosporales</taxon>
        <taxon>Micromonosporaceae</taxon>
        <taxon>Dactylosporangium</taxon>
    </lineage>
</organism>
<dbReference type="PANTHER" id="PTHR42693">
    <property type="entry name" value="ARYLSULFATASE FAMILY MEMBER"/>
    <property type="match status" value="1"/>
</dbReference>
<protein>
    <submittedName>
        <fullName evidence="4">Sulfatase-like hydrolase/transferase</fullName>
    </submittedName>
</protein>
<evidence type="ECO:0000259" key="3">
    <source>
        <dbReference type="Pfam" id="PF00884"/>
    </source>
</evidence>
<dbReference type="RefSeq" id="WP_260723595.1">
    <property type="nucleotide sequence ID" value="NZ_CP073721.1"/>
</dbReference>
<keyword evidence="2" id="KW-0378">Hydrolase</keyword>
<dbReference type="Gene3D" id="3.40.720.10">
    <property type="entry name" value="Alkaline Phosphatase, subunit A"/>
    <property type="match status" value="1"/>
</dbReference>
<evidence type="ECO:0000313" key="5">
    <source>
        <dbReference type="Proteomes" id="UP001058271"/>
    </source>
</evidence>
<sequence>MTDQHAAHLLGCAGDEQVATPNLDALAAGGVRFTRAYTTFPLCVPARSSMVTGRYPHQLGVGGNQGDGLEPGRGGDSLGHLLHSAGYDCVFAGKWHARQPSASPADGFSVLAPFGDAGLAETSADWLRERAAAGPARPFFLTVSFDDPHSICELARAQHLPYGDVADAPVADTPNLPLNFGRHPYEPEAVRFEQAARASMYGTGEYQPDDWRRYRYAYRRLVERADANVGLVLDALAGSGLADDTVVVFTSDHGDGDAAHAWNQKTALYEECARVPLIVRRPGHYPAGQVCDEPVSVGLDLLPTLCAVAGVRPPEGLDGIDWGRLLSDADGHGGPAGHREVVVETRFERADPPLTSGRALITERYKYVVYSWGRNREQLHDLREDPGEMRNLAVESRYAPVLDEMRERLLAWGLRTDDAGFLKRLVHPSSIPDEVVRRIFEVPY</sequence>
<dbReference type="InterPro" id="IPR017850">
    <property type="entry name" value="Alkaline_phosphatase_core_sf"/>
</dbReference>
<evidence type="ECO:0000256" key="1">
    <source>
        <dbReference type="ARBA" id="ARBA00008779"/>
    </source>
</evidence>
<evidence type="ECO:0000256" key="2">
    <source>
        <dbReference type="ARBA" id="ARBA00022801"/>
    </source>
</evidence>
<accession>A0ABY5YXN1</accession>
<dbReference type="PANTHER" id="PTHR42693:SF53">
    <property type="entry name" value="ENDO-4-O-SULFATASE"/>
    <property type="match status" value="1"/>
</dbReference>
<gene>
    <name evidence="4" type="ORF">Drose_23990</name>
</gene>
<dbReference type="Pfam" id="PF00884">
    <property type="entry name" value="Sulfatase"/>
    <property type="match status" value="1"/>
</dbReference>
<dbReference type="InterPro" id="IPR050738">
    <property type="entry name" value="Sulfatase"/>
</dbReference>
<reference evidence="4" key="1">
    <citation type="submission" date="2021-04" db="EMBL/GenBank/DDBJ databases">
        <title>Biosynthetic gene clusters of Dactylosporangioum roseum.</title>
        <authorList>
            <person name="Hartkoorn R.C."/>
            <person name="Beaudoing E."/>
            <person name="Hot D."/>
            <person name="Moureu S."/>
        </authorList>
    </citation>
    <scope>NUCLEOTIDE SEQUENCE</scope>
    <source>
        <strain evidence="4">NRRL B-16295</strain>
    </source>
</reference>
<evidence type="ECO:0000313" key="4">
    <source>
        <dbReference type="EMBL" id="UWZ34292.1"/>
    </source>
</evidence>